<keyword evidence="1" id="KW-1133">Transmembrane helix</keyword>
<name>A0A7C9LIQ3_9MICO</name>
<dbReference type="Proteomes" id="UP000480122">
    <property type="component" value="Unassembled WGS sequence"/>
</dbReference>
<reference evidence="2 3" key="1">
    <citation type="submission" date="2019-11" db="EMBL/GenBank/DDBJ databases">
        <title>Agromyces kandeliae sp. nov., isolated from mangrove soil.</title>
        <authorList>
            <person name="Wang R."/>
        </authorList>
    </citation>
    <scope>NUCLEOTIDE SEQUENCE [LARGE SCALE GENOMIC DNA]</scope>
    <source>
        <strain evidence="2 3">JCM 11431</strain>
    </source>
</reference>
<organism evidence="2 3">
    <name type="scientific">Agromyces luteolus</name>
    <dbReference type="NCBI Taxonomy" id="88373"/>
    <lineage>
        <taxon>Bacteria</taxon>
        <taxon>Bacillati</taxon>
        <taxon>Actinomycetota</taxon>
        <taxon>Actinomycetes</taxon>
        <taxon>Micrococcales</taxon>
        <taxon>Microbacteriaceae</taxon>
        <taxon>Agromyces</taxon>
    </lineage>
</organism>
<feature type="transmembrane region" description="Helical" evidence="1">
    <location>
        <begin position="20"/>
        <end position="43"/>
    </location>
</feature>
<comment type="caution">
    <text evidence="2">The sequence shown here is derived from an EMBL/GenBank/DDBJ whole genome shotgun (WGS) entry which is preliminary data.</text>
</comment>
<gene>
    <name evidence="2" type="ORF">GLX25_16450</name>
</gene>
<dbReference type="AlphaFoldDB" id="A0A7C9LIQ3"/>
<keyword evidence="1" id="KW-0472">Membrane</keyword>
<accession>A0A7C9LIQ3</accession>
<proteinExistence type="predicted"/>
<keyword evidence="1" id="KW-0812">Transmembrane</keyword>
<evidence type="ECO:0000313" key="3">
    <source>
        <dbReference type="Proteomes" id="UP000480122"/>
    </source>
</evidence>
<dbReference type="RefSeq" id="WP_155843596.1">
    <property type="nucleotide sequence ID" value="NZ_BAAAIA010000008.1"/>
</dbReference>
<evidence type="ECO:0000313" key="2">
    <source>
        <dbReference type="EMBL" id="MUN08695.1"/>
    </source>
</evidence>
<evidence type="ECO:0000256" key="1">
    <source>
        <dbReference type="SAM" id="Phobius"/>
    </source>
</evidence>
<sequence length="47" mass="5247">MIRTGMQPNAMWDHDPMYRLRRAVVLAAIGIPVLLVVVGLLVAMTRT</sequence>
<keyword evidence="3" id="KW-1185">Reference proteome</keyword>
<dbReference type="EMBL" id="WODA01000025">
    <property type="protein sequence ID" value="MUN08695.1"/>
    <property type="molecule type" value="Genomic_DNA"/>
</dbReference>
<protein>
    <submittedName>
        <fullName evidence="2">Uncharacterized protein</fullName>
    </submittedName>
</protein>